<dbReference type="RefSeq" id="WP_188767810.1">
    <property type="nucleotide sequence ID" value="NZ_BMKK01000007.1"/>
</dbReference>
<keyword evidence="3" id="KW-1185">Reference proteome</keyword>
<evidence type="ECO:0000256" key="1">
    <source>
        <dbReference type="SAM" id="Phobius"/>
    </source>
</evidence>
<keyword evidence="1" id="KW-1133">Transmembrane helix</keyword>
<evidence type="ECO:0008006" key="4">
    <source>
        <dbReference type="Google" id="ProtNLM"/>
    </source>
</evidence>
<feature type="transmembrane region" description="Helical" evidence="1">
    <location>
        <begin position="9"/>
        <end position="28"/>
    </location>
</feature>
<comment type="caution">
    <text evidence="2">The sequence shown here is derived from an EMBL/GenBank/DDBJ whole genome shotgun (WGS) entry which is preliminary data.</text>
</comment>
<dbReference type="InterPro" id="IPR045781">
    <property type="entry name" value="SxtJ"/>
</dbReference>
<keyword evidence="1" id="KW-0812">Transmembrane</keyword>
<dbReference type="EMBL" id="BMKK01000007">
    <property type="protein sequence ID" value="GGD67886.1"/>
    <property type="molecule type" value="Genomic_DNA"/>
</dbReference>
<proteinExistence type="predicted"/>
<dbReference type="AlphaFoldDB" id="A0A916YZ42"/>
<feature type="transmembrane region" description="Helical" evidence="1">
    <location>
        <begin position="67"/>
        <end position="88"/>
    </location>
</feature>
<protein>
    <recommendedName>
        <fullName evidence="4">SxtJ</fullName>
    </recommendedName>
</protein>
<dbReference type="Pfam" id="PF19588">
    <property type="entry name" value="SxtJ"/>
    <property type="match status" value="1"/>
</dbReference>
<keyword evidence="1" id="KW-0472">Membrane</keyword>
<evidence type="ECO:0000313" key="2">
    <source>
        <dbReference type="EMBL" id="GGD67886.1"/>
    </source>
</evidence>
<accession>A0A916YZ42</accession>
<reference evidence="2" key="2">
    <citation type="submission" date="2020-09" db="EMBL/GenBank/DDBJ databases">
        <authorList>
            <person name="Sun Q."/>
            <person name="Zhou Y."/>
        </authorList>
    </citation>
    <scope>NUCLEOTIDE SEQUENCE</scope>
    <source>
        <strain evidence="2">CGMCC 1.15958</strain>
    </source>
</reference>
<gene>
    <name evidence="2" type="ORF">GCM10011514_35000</name>
</gene>
<reference evidence="2" key="1">
    <citation type="journal article" date="2014" name="Int. J. Syst. Evol. Microbiol.">
        <title>Complete genome sequence of Corynebacterium casei LMG S-19264T (=DSM 44701T), isolated from a smear-ripened cheese.</title>
        <authorList>
            <consortium name="US DOE Joint Genome Institute (JGI-PGF)"/>
            <person name="Walter F."/>
            <person name="Albersmeier A."/>
            <person name="Kalinowski J."/>
            <person name="Ruckert C."/>
        </authorList>
    </citation>
    <scope>NUCLEOTIDE SEQUENCE</scope>
    <source>
        <strain evidence="2">CGMCC 1.15958</strain>
    </source>
</reference>
<evidence type="ECO:0000313" key="3">
    <source>
        <dbReference type="Proteomes" id="UP000609064"/>
    </source>
</evidence>
<sequence>MKKQNNKEIILTIVVGLLVFYFFLQSKWLLNTALILGILGVFSDFVAEKIAWVWLKIAEILGRVNSTILLSLIFFIFLTPLALLMRVFKKTDSLKLKKLSGSAYDERNHTYTAKDLENTW</sequence>
<organism evidence="2 3">
    <name type="scientific">Emticicia aquatilis</name>
    <dbReference type="NCBI Taxonomy" id="1537369"/>
    <lineage>
        <taxon>Bacteria</taxon>
        <taxon>Pseudomonadati</taxon>
        <taxon>Bacteroidota</taxon>
        <taxon>Cytophagia</taxon>
        <taxon>Cytophagales</taxon>
        <taxon>Leadbetterellaceae</taxon>
        <taxon>Emticicia</taxon>
    </lineage>
</organism>
<name>A0A916YZ42_9BACT</name>
<dbReference type="Proteomes" id="UP000609064">
    <property type="component" value="Unassembled WGS sequence"/>
</dbReference>